<feature type="active site" description="Charge relay system" evidence="2">
    <location>
        <position position="267"/>
    </location>
</feature>
<dbReference type="InterPro" id="IPR012020">
    <property type="entry name" value="ABHD4"/>
</dbReference>
<accession>A0A285NCR1</accession>
<dbReference type="PIRSF" id="PIRSF005211">
    <property type="entry name" value="Ab_hydro_YheT"/>
    <property type="match status" value="1"/>
</dbReference>
<evidence type="ECO:0000256" key="2">
    <source>
        <dbReference type="PIRSR" id="PIRSR005211-1"/>
    </source>
</evidence>
<dbReference type="Proteomes" id="UP000219439">
    <property type="component" value="Unassembled WGS sequence"/>
</dbReference>
<sequence length="291" mass="32764">MVRGLERESYEFVLPCRDGVQLHGVYSPNSNDDGRLAVLIHGWEGCYTSTYLMSATNHLHRNGYSVFRLHLRDHGPTHHLNEAPFLAIRLEEVLEALSSLKEMLPGKRFYLAGFSLGGNFAVRIAANANRHDLPIERALALCPPVDPERVSWAIQRSAIYNRYFVRKWQKSLATKLSLYSAFGDHADLQDHTDIMALQEDFIPRFSHHETASSYFAAYGLTEQNLKSMDAPCHLLFTKDDPVIPVEDCSLLPELEGLSSEIAATGGHCGFVKALGLFSWADDYILSHFNKK</sequence>
<dbReference type="PANTHER" id="PTHR10794:SF63">
    <property type="entry name" value="ALPHA_BETA HYDROLASE 1, ISOFORM A"/>
    <property type="match status" value="1"/>
</dbReference>
<organism evidence="4 5">
    <name type="scientific">Cohaesibacter gelatinilyticus</name>
    <dbReference type="NCBI Taxonomy" id="372072"/>
    <lineage>
        <taxon>Bacteria</taxon>
        <taxon>Pseudomonadati</taxon>
        <taxon>Pseudomonadota</taxon>
        <taxon>Alphaproteobacteria</taxon>
        <taxon>Hyphomicrobiales</taxon>
        <taxon>Cohaesibacteraceae</taxon>
    </lineage>
</organism>
<dbReference type="GO" id="GO:0047372">
    <property type="term" value="F:monoacylglycerol lipase activity"/>
    <property type="evidence" value="ECO:0007669"/>
    <property type="project" value="TreeGrafter"/>
</dbReference>
<dbReference type="Gene3D" id="3.40.50.1820">
    <property type="entry name" value="alpha/beta hydrolase"/>
    <property type="match status" value="1"/>
</dbReference>
<keyword evidence="5" id="KW-1185">Reference proteome</keyword>
<evidence type="ECO:0000313" key="5">
    <source>
        <dbReference type="Proteomes" id="UP000219439"/>
    </source>
</evidence>
<name>A0A285NCR1_9HYPH</name>
<dbReference type="InterPro" id="IPR029058">
    <property type="entry name" value="AB_hydrolase_fold"/>
</dbReference>
<dbReference type="AlphaFoldDB" id="A0A285NCR1"/>
<feature type="domain" description="AB hydrolase-1" evidence="3">
    <location>
        <begin position="38"/>
        <end position="271"/>
    </location>
</feature>
<evidence type="ECO:0000313" key="4">
    <source>
        <dbReference type="EMBL" id="SNZ07240.1"/>
    </source>
</evidence>
<proteinExistence type="inferred from homology"/>
<dbReference type="InterPro" id="IPR000073">
    <property type="entry name" value="AB_hydrolase_1"/>
</dbReference>
<evidence type="ECO:0000259" key="3">
    <source>
        <dbReference type="Pfam" id="PF12697"/>
    </source>
</evidence>
<dbReference type="InterPro" id="IPR050960">
    <property type="entry name" value="AB_hydrolase_4_sf"/>
</dbReference>
<dbReference type="Pfam" id="PF12697">
    <property type="entry name" value="Abhydrolase_6"/>
    <property type="match status" value="1"/>
</dbReference>
<gene>
    <name evidence="4" type="ORF">SAMN06265368_0757</name>
</gene>
<feature type="active site" description="Charge relay system" evidence="2">
    <location>
        <position position="115"/>
    </location>
</feature>
<feature type="active site" description="Charge relay system" evidence="2">
    <location>
        <position position="240"/>
    </location>
</feature>
<dbReference type="SUPFAM" id="SSF53474">
    <property type="entry name" value="alpha/beta-Hydrolases"/>
    <property type="match status" value="1"/>
</dbReference>
<evidence type="ECO:0000256" key="1">
    <source>
        <dbReference type="ARBA" id="ARBA00010884"/>
    </source>
</evidence>
<dbReference type="EMBL" id="OBEL01000001">
    <property type="protein sequence ID" value="SNZ07240.1"/>
    <property type="molecule type" value="Genomic_DNA"/>
</dbReference>
<dbReference type="GO" id="GO:0034338">
    <property type="term" value="F:short-chain carboxylesterase activity"/>
    <property type="evidence" value="ECO:0007669"/>
    <property type="project" value="TreeGrafter"/>
</dbReference>
<reference evidence="4 5" key="1">
    <citation type="submission" date="2017-09" db="EMBL/GenBank/DDBJ databases">
        <authorList>
            <person name="Ehlers B."/>
            <person name="Leendertz F.H."/>
        </authorList>
    </citation>
    <scope>NUCLEOTIDE SEQUENCE [LARGE SCALE GENOMIC DNA]</scope>
    <source>
        <strain evidence="4 5">DSM 18289</strain>
    </source>
</reference>
<protein>
    <recommendedName>
        <fullName evidence="3">AB hydrolase-1 domain-containing protein</fullName>
    </recommendedName>
</protein>
<comment type="similarity">
    <text evidence="1">Belongs to the AB hydrolase superfamily. AB hydrolase 4 family.</text>
</comment>
<dbReference type="PANTHER" id="PTHR10794">
    <property type="entry name" value="ABHYDROLASE DOMAIN-CONTAINING PROTEIN"/>
    <property type="match status" value="1"/>
</dbReference>